<evidence type="ECO:0000256" key="6">
    <source>
        <dbReference type="ARBA" id="ARBA00023175"/>
    </source>
</evidence>
<feature type="region of interest" description="Disordered" evidence="9">
    <location>
        <begin position="1"/>
        <end position="23"/>
    </location>
</feature>
<sequence length="311" mass="34956">MDEDVSETTPTGRRQHEPDDLQHLADLAREPDVGSLNGEWMEQDTMEPVEDSTPVAANLRAPSTAELQRRQTELGRREIDVITVPDKEHVVVHEPKTKVDLTKYLENQQFRFDYSFDDTSDNELVYRYTAKPLVECVFERGMATCFAYGQTGSGKTHTMGGEFHARGQQNCTNGIYALAAADVFHLNSSKYRNEKLCVDAAFFEIYSGKVFDLLNKKAKLRVLEDAKGQVQIVGLREEPVDSVDAVLRLLQHGAHIRTSGQTSANQHSSRSHAVFQVCCQMPTRICVCGSYFPCALFAIITSQHIGSYYLR</sequence>
<dbReference type="InterPro" id="IPR001752">
    <property type="entry name" value="Kinesin_motor_dom"/>
</dbReference>
<dbReference type="GO" id="GO:0007018">
    <property type="term" value="P:microtubule-based movement"/>
    <property type="evidence" value="ECO:0007669"/>
    <property type="project" value="InterPro"/>
</dbReference>
<evidence type="ECO:0000313" key="12">
    <source>
        <dbReference type="Proteomes" id="UP000230066"/>
    </source>
</evidence>
<dbReference type="GO" id="GO:0005524">
    <property type="term" value="F:ATP binding"/>
    <property type="evidence" value="ECO:0007669"/>
    <property type="project" value="UniProtKB-UniRule"/>
</dbReference>
<feature type="binding site" evidence="8">
    <location>
        <begin position="149"/>
        <end position="156"/>
    </location>
    <ligand>
        <name>ATP</name>
        <dbReference type="ChEBI" id="CHEBI:30616"/>
    </ligand>
</feature>
<keyword evidence="5 8" id="KW-0067">ATP-binding</keyword>
<dbReference type="InterPro" id="IPR027640">
    <property type="entry name" value="Kinesin-like_fam"/>
</dbReference>
<proteinExistence type="inferred from homology"/>
<feature type="compositionally biased region" description="Basic and acidic residues" evidence="9">
    <location>
        <begin position="14"/>
        <end position="23"/>
    </location>
</feature>
<dbReference type="GO" id="GO:0007019">
    <property type="term" value="P:microtubule depolymerization"/>
    <property type="evidence" value="ECO:0007669"/>
    <property type="project" value="TreeGrafter"/>
</dbReference>
<evidence type="ECO:0000313" key="11">
    <source>
        <dbReference type="EMBL" id="THD19803.1"/>
    </source>
</evidence>
<dbReference type="GO" id="GO:0003777">
    <property type="term" value="F:microtubule motor activity"/>
    <property type="evidence" value="ECO:0007669"/>
    <property type="project" value="InterPro"/>
</dbReference>
<dbReference type="Pfam" id="PF00225">
    <property type="entry name" value="Kinesin"/>
    <property type="match status" value="1"/>
</dbReference>
<comment type="caution">
    <text evidence="11">The sequence shown here is derived from an EMBL/GenBank/DDBJ whole genome shotgun (WGS) entry which is preliminary data.</text>
</comment>
<dbReference type="PANTHER" id="PTHR47971">
    <property type="entry name" value="KINESIN-RELATED PROTEIN 6"/>
    <property type="match status" value="1"/>
</dbReference>
<evidence type="ECO:0000256" key="5">
    <source>
        <dbReference type="ARBA" id="ARBA00022840"/>
    </source>
</evidence>
<reference evidence="11" key="1">
    <citation type="submission" date="2019-03" db="EMBL/GenBank/DDBJ databases">
        <title>Improved annotation for the trematode Fasciola hepatica.</title>
        <authorList>
            <person name="Choi Y.-J."/>
            <person name="Martin J."/>
            <person name="Mitreva M."/>
        </authorList>
    </citation>
    <scope>NUCLEOTIDE SEQUENCE [LARGE SCALE GENOMIC DNA]</scope>
</reference>
<keyword evidence="6 8" id="KW-0505">Motor protein</keyword>
<keyword evidence="3" id="KW-0493">Microtubule</keyword>
<evidence type="ECO:0000256" key="3">
    <source>
        <dbReference type="ARBA" id="ARBA00022701"/>
    </source>
</evidence>
<dbReference type="Proteomes" id="UP000230066">
    <property type="component" value="Unassembled WGS sequence"/>
</dbReference>
<comment type="similarity">
    <text evidence="8">Belongs to the TRAFAC class myosin-kinesin ATPase superfamily. Kinesin family.</text>
</comment>
<name>A0A4E0QY01_FASHE</name>
<feature type="domain" description="Kinesin motor" evidence="10">
    <location>
        <begin position="52"/>
        <end position="311"/>
    </location>
</feature>
<protein>
    <submittedName>
        <fullName evidence="11">Kinesin protein</fullName>
    </submittedName>
</protein>
<evidence type="ECO:0000256" key="8">
    <source>
        <dbReference type="PROSITE-ProRule" id="PRU00283"/>
    </source>
</evidence>
<dbReference type="AlphaFoldDB" id="A0A4E0QY01"/>
<organism evidence="11 12">
    <name type="scientific">Fasciola hepatica</name>
    <name type="common">Liver fluke</name>
    <dbReference type="NCBI Taxonomy" id="6192"/>
    <lineage>
        <taxon>Eukaryota</taxon>
        <taxon>Metazoa</taxon>
        <taxon>Spiralia</taxon>
        <taxon>Lophotrochozoa</taxon>
        <taxon>Platyhelminthes</taxon>
        <taxon>Trematoda</taxon>
        <taxon>Digenea</taxon>
        <taxon>Plagiorchiida</taxon>
        <taxon>Echinostomata</taxon>
        <taxon>Echinostomatoidea</taxon>
        <taxon>Fasciolidae</taxon>
        <taxon>Fasciola</taxon>
    </lineage>
</organism>
<evidence type="ECO:0000256" key="2">
    <source>
        <dbReference type="ARBA" id="ARBA00022490"/>
    </source>
</evidence>
<evidence type="ECO:0000259" key="10">
    <source>
        <dbReference type="PROSITE" id="PS50067"/>
    </source>
</evidence>
<dbReference type="GO" id="GO:0005874">
    <property type="term" value="C:microtubule"/>
    <property type="evidence" value="ECO:0007669"/>
    <property type="project" value="UniProtKB-KW"/>
</dbReference>
<dbReference type="EMBL" id="JXXN02005593">
    <property type="protein sequence ID" value="THD19803.1"/>
    <property type="molecule type" value="Genomic_DNA"/>
</dbReference>
<gene>
    <name evidence="11" type="ORF">D915_009516</name>
</gene>
<dbReference type="PANTHER" id="PTHR47971:SF8">
    <property type="entry name" value="KINESIN-LIKE PROTEIN"/>
    <property type="match status" value="1"/>
</dbReference>
<accession>A0A4E0QY01</accession>
<evidence type="ECO:0000256" key="1">
    <source>
        <dbReference type="ARBA" id="ARBA00004245"/>
    </source>
</evidence>
<dbReference type="SUPFAM" id="SSF52540">
    <property type="entry name" value="P-loop containing nucleoside triphosphate hydrolases"/>
    <property type="match status" value="1"/>
</dbReference>
<evidence type="ECO:0000256" key="4">
    <source>
        <dbReference type="ARBA" id="ARBA00022741"/>
    </source>
</evidence>
<keyword evidence="7" id="KW-0206">Cytoskeleton</keyword>
<keyword evidence="4 8" id="KW-0547">Nucleotide-binding</keyword>
<dbReference type="InterPro" id="IPR027417">
    <property type="entry name" value="P-loop_NTPase"/>
</dbReference>
<dbReference type="SMART" id="SM00129">
    <property type="entry name" value="KISc"/>
    <property type="match status" value="1"/>
</dbReference>
<comment type="subcellular location">
    <subcellularLocation>
        <location evidence="1">Cytoplasm</location>
        <location evidence="1">Cytoskeleton</location>
    </subcellularLocation>
</comment>
<keyword evidence="2" id="KW-0963">Cytoplasm</keyword>
<dbReference type="PRINTS" id="PR00380">
    <property type="entry name" value="KINESINHEAVY"/>
</dbReference>
<dbReference type="PROSITE" id="PS50067">
    <property type="entry name" value="KINESIN_MOTOR_2"/>
    <property type="match status" value="1"/>
</dbReference>
<evidence type="ECO:0000256" key="9">
    <source>
        <dbReference type="SAM" id="MobiDB-lite"/>
    </source>
</evidence>
<dbReference type="InterPro" id="IPR036961">
    <property type="entry name" value="Kinesin_motor_dom_sf"/>
</dbReference>
<keyword evidence="12" id="KW-1185">Reference proteome</keyword>
<evidence type="ECO:0000256" key="7">
    <source>
        <dbReference type="ARBA" id="ARBA00023212"/>
    </source>
</evidence>
<dbReference type="GO" id="GO:0008017">
    <property type="term" value="F:microtubule binding"/>
    <property type="evidence" value="ECO:0007669"/>
    <property type="project" value="InterPro"/>
</dbReference>
<dbReference type="Gene3D" id="3.40.850.10">
    <property type="entry name" value="Kinesin motor domain"/>
    <property type="match status" value="1"/>
</dbReference>